<dbReference type="InterPro" id="IPR000644">
    <property type="entry name" value="CBS_dom"/>
</dbReference>
<dbReference type="OrthoDB" id="9790355at2"/>
<dbReference type="GO" id="GO:0046872">
    <property type="term" value="F:metal ion binding"/>
    <property type="evidence" value="ECO:0007669"/>
    <property type="project" value="UniProtKB-KW"/>
</dbReference>
<dbReference type="InterPro" id="IPR006668">
    <property type="entry name" value="Mg_transptr_MgtE_intracell_dom"/>
</dbReference>
<keyword evidence="9" id="KW-0479">Metal-binding</keyword>
<dbReference type="PROSITE" id="PS51371">
    <property type="entry name" value="CBS"/>
    <property type="match status" value="1"/>
</dbReference>
<dbReference type="GO" id="GO:0015095">
    <property type="term" value="F:magnesium ion transmembrane transporter activity"/>
    <property type="evidence" value="ECO:0007669"/>
    <property type="project" value="UniProtKB-UniRule"/>
</dbReference>
<evidence type="ECO:0000256" key="5">
    <source>
        <dbReference type="ARBA" id="ARBA00022842"/>
    </source>
</evidence>
<keyword evidence="3 9" id="KW-0813">Transport</keyword>
<dbReference type="Pfam" id="PF03448">
    <property type="entry name" value="MgtE_N"/>
    <property type="match status" value="1"/>
</dbReference>
<dbReference type="SMART" id="SM00924">
    <property type="entry name" value="MgtE_N"/>
    <property type="match status" value="1"/>
</dbReference>
<evidence type="ECO:0000256" key="1">
    <source>
        <dbReference type="ARBA" id="ARBA00004141"/>
    </source>
</evidence>
<feature type="transmembrane region" description="Helical" evidence="9">
    <location>
        <begin position="374"/>
        <end position="399"/>
    </location>
</feature>
<comment type="caution">
    <text evidence="9">Lacks conserved residue(s) required for the propagation of feature annotation.</text>
</comment>
<comment type="subunit">
    <text evidence="9">Homodimer.</text>
</comment>
<dbReference type="InterPro" id="IPR038076">
    <property type="entry name" value="MgtE_N_sf"/>
</dbReference>
<dbReference type="NCBIfam" id="TIGR00400">
    <property type="entry name" value="mgtE"/>
    <property type="match status" value="1"/>
</dbReference>
<dbReference type="Gene3D" id="1.25.60.10">
    <property type="entry name" value="MgtE N-terminal domain-like"/>
    <property type="match status" value="1"/>
</dbReference>
<keyword evidence="7 9" id="KW-0472">Membrane</keyword>
<evidence type="ECO:0000256" key="3">
    <source>
        <dbReference type="ARBA" id="ARBA00022448"/>
    </source>
</evidence>
<keyword evidence="4 9" id="KW-0812">Transmembrane</keyword>
<dbReference type="GO" id="GO:0005886">
    <property type="term" value="C:plasma membrane"/>
    <property type="evidence" value="ECO:0007669"/>
    <property type="project" value="UniProtKB-SubCell"/>
</dbReference>
<organism evidence="11 12">
    <name type="scientific">Rubellimicrobium roseum</name>
    <dbReference type="NCBI Taxonomy" id="687525"/>
    <lineage>
        <taxon>Bacteria</taxon>
        <taxon>Pseudomonadati</taxon>
        <taxon>Pseudomonadota</taxon>
        <taxon>Alphaproteobacteria</taxon>
        <taxon>Rhodobacterales</taxon>
        <taxon>Roseobacteraceae</taxon>
        <taxon>Rubellimicrobium</taxon>
    </lineage>
</organism>
<evidence type="ECO:0000256" key="8">
    <source>
        <dbReference type="PROSITE-ProRule" id="PRU00703"/>
    </source>
</evidence>
<dbReference type="Pfam" id="PF00571">
    <property type="entry name" value="CBS"/>
    <property type="match status" value="2"/>
</dbReference>
<dbReference type="AlphaFoldDB" id="A0A5C4NFZ8"/>
<dbReference type="SUPFAM" id="SSF54631">
    <property type="entry name" value="CBS-domain pair"/>
    <property type="match status" value="1"/>
</dbReference>
<dbReference type="InterPro" id="IPR006667">
    <property type="entry name" value="SLC41_membr_dom"/>
</dbReference>
<dbReference type="EMBL" id="VDFV01000005">
    <property type="protein sequence ID" value="TNC73052.1"/>
    <property type="molecule type" value="Genomic_DNA"/>
</dbReference>
<sequence>MDDRSGVTPRVPEDEEDEFGLAPRLVDEVLDAVAARDPLALDALLDPLHAADIADLLEQIAPNERRALLALWKGGVDGEILSELDESLREEVIEALSPGELALAVQDLETDDVVDLVEDLDAEGQAEVLAALPAADRIAVEKALAYPEYSAGRLMQSEVVRAPSHWTVGDAIDFLRSGITLPDQFYHVVLVDPRLKPVGYVTLGRILSSRRDARMRDISEDSFRTFHVEDEQGDVARAFEKYHLISAPVVDDDDRLVGVITIDDAMTVLDEEHEEDILRLAGVGEGALSDSVLDTIRGRLPWLVVNLGTAGLAAFVISRFEGTIQALVALAALMPIVASMGGNAGTQSLTVAVRALATRDLTRSNAWRVIRREAAVGLLNGLILALVLGGLTVLLFGSWALGGVIAAALVINLLAAALAGVFVPLLLERIGVDPALASGTFVTTVTDVVGFFSFLGLATVVLL</sequence>
<dbReference type="InterPro" id="IPR036739">
    <property type="entry name" value="SLC41_membr_dom_sf"/>
</dbReference>
<evidence type="ECO:0000256" key="2">
    <source>
        <dbReference type="ARBA" id="ARBA00009749"/>
    </source>
</evidence>
<proteinExistence type="inferred from homology"/>
<dbReference type="CDD" id="cd04606">
    <property type="entry name" value="CBS_pair_Mg_transporter"/>
    <property type="match status" value="1"/>
</dbReference>
<feature type="transmembrane region" description="Helical" evidence="9">
    <location>
        <begin position="326"/>
        <end position="353"/>
    </location>
</feature>
<feature type="transmembrane region" description="Helical" evidence="9">
    <location>
        <begin position="405"/>
        <end position="427"/>
    </location>
</feature>
<dbReference type="SUPFAM" id="SSF161093">
    <property type="entry name" value="MgtE membrane domain-like"/>
    <property type="match status" value="1"/>
</dbReference>
<keyword evidence="8" id="KW-0129">CBS domain</keyword>
<keyword evidence="5 9" id="KW-0460">Magnesium</keyword>
<comment type="caution">
    <text evidence="11">The sequence shown here is derived from an EMBL/GenBank/DDBJ whole genome shotgun (WGS) entry which is preliminary data.</text>
</comment>
<accession>A0A5C4NFZ8</accession>
<dbReference type="PANTHER" id="PTHR43773:SF1">
    <property type="entry name" value="MAGNESIUM TRANSPORTER MGTE"/>
    <property type="match status" value="1"/>
</dbReference>
<dbReference type="Proteomes" id="UP000305709">
    <property type="component" value="Unassembled WGS sequence"/>
</dbReference>
<comment type="function">
    <text evidence="9">Acts as a magnesium transporter.</text>
</comment>
<evidence type="ECO:0000256" key="6">
    <source>
        <dbReference type="ARBA" id="ARBA00022989"/>
    </source>
</evidence>
<dbReference type="SMART" id="SM00116">
    <property type="entry name" value="CBS"/>
    <property type="match status" value="2"/>
</dbReference>
<keyword evidence="12" id="KW-1185">Reference proteome</keyword>
<gene>
    <name evidence="11" type="primary">mgtE</name>
    <name evidence="11" type="ORF">FHG71_07090</name>
</gene>
<protein>
    <recommendedName>
        <fullName evidence="9">Magnesium transporter MgtE</fullName>
    </recommendedName>
</protein>
<dbReference type="SUPFAM" id="SSF158791">
    <property type="entry name" value="MgtE N-terminal domain-like"/>
    <property type="match status" value="1"/>
</dbReference>
<evidence type="ECO:0000313" key="11">
    <source>
        <dbReference type="EMBL" id="TNC73052.1"/>
    </source>
</evidence>
<dbReference type="Pfam" id="PF01769">
    <property type="entry name" value="MgtE"/>
    <property type="match status" value="1"/>
</dbReference>
<evidence type="ECO:0000256" key="4">
    <source>
        <dbReference type="ARBA" id="ARBA00022692"/>
    </source>
</evidence>
<dbReference type="PANTHER" id="PTHR43773">
    <property type="entry name" value="MAGNESIUM TRANSPORTER MGTE"/>
    <property type="match status" value="1"/>
</dbReference>
<reference evidence="11 12" key="1">
    <citation type="submission" date="2019-06" db="EMBL/GenBank/DDBJ databases">
        <authorList>
            <person name="Jiang L."/>
        </authorList>
    </citation>
    <scope>NUCLEOTIDE SEQUENCE [LARGE SCALE GENOMIC DNA]</scope>
    <source>
        <strain evidence="11 12">YIM 48858</strain>
    </source>
</reference>
<comment type="similarity">
    <text evidence="2 9">Belongs to the SLC41A transporter family.</text>
</comment>
<comment type="subcellular location">
    <subcellularLocation>
        <location evidence="9">Cell membrane</location>
        <topology evidence="9">Multi-pass membrane protein</topology>
    </subcellularLocation>
    <subcellularLocation>
        <location evidence="1">Membrane</location>
        <topology evidence="1">Multi-pass membrane protein</topology>
    </subcellularLocation>
</comment>
<dbReference type="Gene3D" id="3.10.580.10">
    <property type="entry name" value="CBS-domain"/>
    <property type="match status" value="1"/>
</dbReference>
<evidence type="ECO:0000313" key="12">
    <source>
        <dbReference type="Proteomes" id="UP000305709"/>
    </source>
</evidence>
<keyword evidence="6 9" id="KW-1133">Transmembrane helix</keyword>
<evidence type="ECO:0000259" key="10">
    <source>
        <dbReference type="PROSITE" id="PS51371"/>
    </source>
</evidence>
<dbReference type="InterPro" id="IPR046342">
    <property type="entry name" value="CBS_dom_sf"/>
</dbReference>
<keyword evidence="9" id="KW-1003">Cell membrane</keyword>
<dbReference type="Gene3D" id="1.10.357.20">
    <property type="entry name" value="SLC41 divalent cation transporters, integral membrane domain"/>
    <property type="match status" value="1"/>
</dbReference>
<feature type="transmembrane region" description="Helical" evidence="9">
    <location>
        <begin position="439"/>
        <end position="462"/>
    </location>
</feature>
<dbReference type="RefSeq" id="WP_139080931.1">
    <property type="nucleotide sequence ID" value="NZ_VDFV01000005.1"/>
</dbReference>
<evidence type="ECO:0000256" key="9">
    <source>
        <dbReference type="RuleBase" id="RU362011"/>
    </source>
</evidence>
<feature type="domain" description="CBS" evidence="10">
    <location>
        <begin position="218"/>
        <end position="275"/>
    </location>
</feature>
<evidence type="ECO:0000256" key="7">
    <source>
        <dbReference type="ARBA" id="ARBA00023136"/>
    </source>
</evidence>
<name>A0A5C4NFZ8_9RHOB</name>
<dbReference type="InterPro" id="IPR006669">
    <property type="entry name" value="MgtE_transporter"/>
</dbReference>